<sequence length="219" mass="24138">MSGRYQPGDLLTGEVASSEKLAVSRTAYREAVRILAAKGLVESKPKVGTKISPRSKWNLLDPDVLAWTFAGEPDLDLLQSLFELRDVVESAAAAVAATRRTPEHLEAMRDAIERMTRFTLATEAGRQGDQDFHRWLLEATGNPYIISLTTGVQAAVNTTTMFKQRERPLPRDPVPDHMAVFEAVAAGDPERAHREMSTLVHLALQDTPLPRARAKRTAG</sequence>
<dbReference type="PANTHER" id="PTHR43537">
    <property type="entry name" value="TRANSCRIPTIONAL REGULATOR, GNTR FAMILY"/>
    <property type="match status" value="1"/>
</dbReference>
<dbReference type="EMBL" id="BAAADD010000002">
    <property type="protein sequence ID" value="GAA0562092.1"/>
    <property type="molecule type" value="Genomic_DNA"/>
</dbReference>
<dbReference type="SUPFAM" id="SSF46785">
    <property type="entry name" value="Winged helix' DNA-binding domain"/>
    <property type="match status" value="1"/>
</dbReference>
<dbReference type="Gene3D" id="1.10.10.10">
    <property type="entry name" value="Winged helix-like DNA-binding domain superfamily/Winged helix DNA-binding domain"/>
    <property type="match status" value="1"/>
</dbReference>
<dbReference type="SMART" id="SM00345">
    <property type="entry name" value="HTH_GNTR"/>
    <property type="match status" value="1"/>
</dbReference>
<dbReference type="PROSITE" id="PS50949">
    <property type="entry name" value="HTH_GNTR"/>
    <property type="match status" value="1"/>
</dbReference>
<dbReference type="InterPro" id="IPR036390">
    <property type="entry name" value="WH_DNA-bd_sf"/>
</dbReference>
<evidence type="ECO:0000313" key="6">
    <source>
        <dbReference type="Proteomes" id="UP001499951"/>
    </source>
</evidence>
<feature type="domain" description="HTH gntR-type" evidence="4">
    <location>
        <begin position="1"/>
        <end position="54"/>
    </location>
</feature>
<keyword evidence="1" id="KW-0805">Transcription regulation</keyword>
<keyword evidence="6" id="KW-1185">Reference proteome</keyword>
<protein>
    <submittedName>
        <fullName evidence="5">FadR/GntR family transcriptional regulator</fullName>
    </submittedName>
</protein>
<evidence type="ECO:0000313" key="5">
    <source>
        <dbReference type="EMBL" id="GAA0562092.1"/>
    </source>
</evidence>
<dbReference type="Gene3D" id="1.20.120.530">
    <property type="entry name" value="GntR ligand-binding domain-like"/>
    <property type="match status" value="1"/>
</dbReference>
<dbReference type="PANTHER" id="PTHR43537:SF44">
    <property type="entry name" value="GNTR FAMILY REGULATORY PROTEIN"/>
    <property type="match status" value="1"/>
</dbReference>
<evidence type="ECO:0000256" key="1">
    <source>
        <dbReference type="ARBA" id="ARBA00023015"/>
    </source>
</evidence>
<dbReference type="InterPro" id="IPR011711">
    <property type="entry name" value="GntR_C"/>
</dbReference>
<evidence type="ECO:0000256" key="3">
    <source>
        <dbReference type="ARBA" id="ARBA00023163"/>
    </source>
</evidence>
<dbReference type="SMART" id="SM00895">
    <property type="entry name" value="FCD"/>
    <property type="match status" value="1"/>
</dbReference>
<dbReference type="Proteomes" id="UP001499951">
    <property type="component" value="Unassembled WGS sequence"/>
</dbReference>
<comment type="caution">
    <text evidence="5">The sequence shown here is derived from an EMBL/GenBank/DDBJ whole genome shotgun (WGS) entry which is preliminary data.</text>
</comment>
<organism evidence="5 6">
    <name type="scientific">Rhizomicrobium electricum</name>
    <dbReference type="NCBI Taxonomy" id="480070"/>
    <lineage>
        <taxon>Bacteria</taxon>
        <taxon>Pseudomonadati</taxon>
        <taxon>Pseudomonadota</taxon>
        <taxon>Alphaproteobacteria</taxon>
        <taxon>Micropepsales</taxon>
        <taxon>Micropepsaceae</taxon>
        <taxon>Rhizomicrobium</taxon>
    </lineage>
</organism>
<name>A0ABP3P7Y5_9PROT</name>
<dbReference type="Pfam" id="PF00392">
    <property type="entry name" value="GntR"/>
    <property type="match status" value="1"/>
</dbReference>
<dbReference type="Pfam" id="PF07729">
    <property type="entry name" value="FCD"/>
    <property type="match status" value="1"/>
</dbReference>
<dbReference type="SUPFAM" id="SSF48008">
    <property type="entry name" value="GntR ligand-binding domain-like"/>
    <property type="match status" value="1"/>
</dbReference>
<keyword evidence="2" id="KW-0238">DNA-binding</keyword>
<accession>A0ABP3P7Y5</accession>
<evidence type="ECO:0000259" key="4">
    <source>
        <dbReference type="PROSITE" id="PS50949"/>
    </source>
</evidence>
<evidence type="ECO:0000256" key="2">
    <source>
        <dbReference type="ARBA" id="ARBA00023125"/>
    </source>
</evidence>
<reference evidence="6" key="1">
    <citation type="journal article" date="2019" name="Int. J. Syst. Evol. Microbiol.">
        <title>The Global Catalogue of Microorganisms (GCM) 10K type strain sequencing project: providing services to taxonomists for standard genome sequencing and annotation.</title>
        <authorList>
            <consortium name="The Broad Institute Genomics Platform"/>
            <consortium name="The Broad Institute Genome Sequencing Center for Infectious Disease"/>
            <person name="Wu L."/>
            <person name="Ma J."/>
        </authorList>
    </citation>
    <scope>NUCLEOTIDE SEQUENCE [LARGE SCALE GENOMIC DNA]</scope>
    <source>
        <strain evidence="6">JCM 15089</strain>
    </source>
</reference>
<dbReference type="InterPro" id="IPR000524">
    <property type="entry name" value="Tscrpt_reg_HTH_GntR"/>
</dbReference>
<dbReference type="InterPro" id="IPR008920">
    <property type="entry name" value="TF_FadR/GntR_C"/>
</dbReference>
<keyword evidence="3" id="KW-0804">Transcription</keyword>
<gene>
    <name evidence="5" type="ORF">GCM10008942_08160</name>
</gene>
<dbReference type="InterPro" id="IPR036388">
    <property type="entry name" value="WH-like_DNA-bd_sf"/>
</dbReference>
<proteinExistence type="predicted"/>